<protein>
    <submittedName>
        <fullName evidence="7">MFS transporter</fullName>
    </submittedName>
</protein>
<feature type="transmembrane region" description="Helical" evidence="6">
    <location>
        <begin position="310"/>
        <end position="335"/>
    </location>
</feature>
<accession>A0A8J3I781</accession>
<feature type="transmembrane region" description="Helical" evidence="6">
    <location>
        <begin position="173"/>
        <end position="191"/>
    </location>
</feature>
<keyword evidence="5 6" id="KW-0472">Membrane</keyword>
<evidence type="ECO:0000313" key="8">
    <source>
        <dbReference type="Proteomes" id="UP000612362"/>
    </source>
</evidence>
<keyword evidence="3 6" id="KW-0812">Transmembrane</keyword>
<feature type="transmembrane region" description="Helical" evidence="6">
    <location>
        <begin position="255"/>
        <end position="273"/>
    </location>
</feature>
<dbReference type="InterPro" id="IPR036259">
    <property type="entry name" value="MFS_trans_sf"/>
</dbReference>
<keyword evidence="2" id="KW-1003">Cell membrane</keyword>
<organism evidence="7 8">
    <name type="scientific">Ktedonospora formicarum</name>
    <dbReference type="NCBI Taxonomy" id="2778364"/>
    <lineage>
        <taxon>Bacteria</taxon>
        <taxon>Bacillati</taxon>
        <taxon>Chloroflexota</taxon>
        <taxon>Ktedonobacteria</taxon>
        <taxon>Ktedonobacterales</taxon>
        <taxon>Ktedonobacteraceae</taxon>
        <taxon>Ktedonospora</taxon>
    </lineage>
</organism>
<keyword evidence="4 6" id="KW-1133">Transmembrane helix</keyword>
<dbReference type="SUPFAM" id="SSF103473">
    <property type="entry name" value="MFS general substrate transporter"/>
    <property type="match status" value="1"/>
</dbReference>
<evidence type="ECO:0000256" key="4">
    <source>
        <dbReference type="ARBA" id="ARBA00022989"/>
    </source>
</evidence>
<feature type="transmembrane region" description="Helical" evidence="6">
    <location>
        <begin position="285"/>
        <end position="304"/>
    </location>
</feature>
<keyword evidence="8" id="KW-1185">Reference proteome</keyword>
<comment type="subcellular location">
    <subcellularLocation>
        <location evidence="1">Cell membrane</location>
        <topology evidence="1">Multi-pass membrane protein</topology>
    </subcellularLocation>
</comment>
<dbReference type="GO" id="GO:0005886">
    <property type="term" value="C:plasma membrane"/>
    <property type="evidence" value="ECO:0007669"/>
    <property type="project" value="UniProtKB-SubCell"/>
</dbReference>
<evidence type="ECO:0000256" key="3">
    <source>
        <dbReference type="ARBA" id="ARBA00022692"/>
    </source>
</evidence>
<sequence>MRGLAVPVSLQIRGYRHLMVASLISNTGGWGQSVAVGVVAYHDHNWWALYLGSLVPTFLPRALMGPWSGWFADRFPRRQVIIYALSIQLIDALVFWWLKATRDDLRVVEMFTLITISSICNTVINVARQALVKEMVPFDSLSNALSVNGLNVRVGQALGSSLGGVLSTPDKQSWLFLGNAISYLPVLYVMYRLKDFGREKPVRQCEPVRMREALKYVAREQETRRALIVVVLMTVCMSGDVANPPIGQALGGPRAYALVLAAGGVGSVLAALIQSVLKERRKPTLSGLLGWSALMSFPVAVYSSTSSLPVAMACLGMAYACGNVSTVLSNVLVVGRAPREKSGRVGAIYQMTMQCSTLFSGLVTYLVLDHVEAGVRVIFTTINLIGMAVLCVWWALETPRLRLALSSSCLLWVLHTPGLRRDRQP</sequence>
<dbReference type="EMBL" id="BNJF01000002">
    <property type="protein sequence ID" value="GHO47088.1"/>
    <property type="molecule type" value="Genomic_DNA"/>
</dbReference>
<proteinExistence type="predicted"/>
<comment type="caution">
    <text evidence="7">The sequence shown here is derived from an EMBL/GenBank/DDBJ whole genome shotgun (WGS) entry which is preliminary data.</text>
</comment>
<dbReference type="AlphaFoldDB" id="A0A8J3I781"/>
<dbReference type="Gene3D" id="1.20.1250.20">
    <property type="entry name" value="MFS general substrate transporter like domains"/>
    <property type="match status" value="1"/>
</dbReference>
<dbReference type="CDD" id="cd06173">
    <property type="entry name" value="MFS_MefA_like"/>
    <property type="match status" value="1"/>
</dbReference>
<evidence type="ECO:0000256" key="2">
    <source>
        <dbReference type="ARBA" id="ARBA00022475"/>
    </source>
</evidence>
<dbReference type="Proteomes" id="UP000612362">
    <property type="component" value="Unassembled WGS sequence"/>
</dbReference>
<evidence type="ECO:0000313" key="7">
    <source>
        <dbReference type="EMBL" id="GHO47088.1"/>
    </source>
</evidence>
<dbReference type="Pfam" id="PF07690">
    <property type="entry name" value="MFS_1"/>
    <property type="match status" value="1"/>
</dbReference>
<feature type="transmembrane region" description="Helical" evidence="6">
    <location>
        <begin position="20"/>
        <end position="41"/>
    </location>
</feature>
<feature type="transmembrane region" description="Helical" evidence="6">
    <location>
        <begin position="347"/>
        <end position="368"/>
    </location>
</feature>
<gene>
    <name evidence="7" type="ORF">KSX_52510</name>
</gene>
<feature type="transmembrane region" description="Helical" evidence="6">
    <location>
        <begin position="374"/>
        <end position="396"/>
    </location>
</feature>
<evidence type="ECO:0000256" key="6">
    <source>
        <dbReference type="SAM" id="Phobius"/>
    </source>
</evidence>
<dbReference type="InterPro" id="IPR011701">
    <property type="entry name" value="MFS"/>
</dbReference>
<feature type="transmembrane region" description="Helical" evidence="6">
    <location>
        <begin position="80"/>
        <end position="98"/>
    </location>
</feature>
<reference evidence="7" key="1">
    <citation type="submission" date="2020-10" db="EMBL/GenBank/DDBJ databases">
        <title>Taxonomic study of unclassified bacteria belonging to the class Ktedonobacteria.</title>
        <authorList>
            <person name="Yabe S."/>
            <person name="Wang C.M."/>
            <person name="Zheng Y."/>
            <person name="Sakai Y."/>
            <person name="Cavaletti L."/>
            <person name="Monciardini P."/>
            <person name="Donadio S."/>
        </authorList>
    </citation>
    <scope>NUCLEOTIDE SEQUENCE</scope>
    <source>
        <strain evidence="7">SOSP1-1</strain>
    </source>
</reference>
<evidence type="ECO:0000256" key="5">
    <source>
        <dbReference type="ARBA" id="ARBA00023136"/>
    </source>
</evidence>
<evidence type="ECO:0000256" key="1">
    <source>
        <dbReference type="ARBA" id="ARBA00004651"/>
    </source>
</evidence>
<dbReference type="RefSeq" id="WP_220196402.1">
    <property type="nucleotide sequence ID" value="NZ_BNJF01000002.1"/>
</dbReference>
<name>A0A8J3I781_9CHLR</name>
<feature type="transmembrane region" description="Helical" evidence="6">
    <location>
        <begin position="226"/>
        <end position="243"/>
    </location>
</feature>
<dbReference type="PANTHER" id="PTHR23513">
    <property type="entry name" value="INTEGRAL MEMBRANE EFFLUX PROTEIN-RELATED"/>
    <property type="match status" value="1"/>
</dbReference>
<dbReference type="GO" id="GO:0022857">
    <property type="term" value="F:transmembrane transporter activity"/>
    <property type="evidence" value="ECO:0007669"/>
    <property type="project" value="InterPro"/>
</dbReference>
<dbReference type="PANTHER" id="PTHR23513:SF11">
    <property type="entry name" value="STAPHYLOFERRIN A TRANSPORTER"/>
    <property type="match status" value="1"/>
</dbReference>